<proteinExistence type="inferred from homology"/>
<dbReference type="Gene3D" id="2.20.180.10">
    <property type="entry name" value="putative fmn-dependent nitroreductase like domains"/>
    <property type="match status" value="1"/>
</dbReference>
<dbReference type="AlphaFoldDB" id="C7LX29"/>
<dbReference type="Gene3D" id="3.40.109.10">
    <property type="entry name" value="NADH Oxidase"/>
    <property type="match status" value="1"/>
</dbReference>
<reference evidence="7 8" key="1">
    <citation type="journal article" date="2009" name="Stand. Genomic Sci.">
        <title>Complete genome sequence of Desulfomicrobium baculatum type strain (X).</title>
        <authorList>
            <person name="Copeland A."/>
            <person name="Spring S."/>
            <person name="Goker M."/>
            <person name="Schneider S."/>
            <person name="Lapidus A."/>
            <person name="Del Rio T.G."/>
            <person name="Tice H."/>
            <person name="Cheng J.F."/>
            <person name="Chen F."/>
            <person name="Nolan M."/>
            <person name="Bruce D."/>
            <person name="Goodwin L."/>
            <person name="Pitluck S."/>
            <person name="Ivanova N."/>
            <person name="Mavrommatis K."/>
            <person name="Ovchinnikova G."/>
            <person name="Pati A."/>
            <person name="Chen A."/>
            <person name="Palaniappan K."/>
            <person name="Land M."/>
            <person name="Hauser L."/>
            <person name="Chang Y.J."/>
            <person name="Jeffries C.C."/>
            <person name="Meincke L."/>
            <person name="Sims D."/>
            <person name="Brettin T."/>
            <person name="Detter J.C."/>
            <person name="Han C."/>
            <person name="Chain P."/>
            <person name="Bristow J."/>
            <person name="Eisen J.A."/>
            <person name="Markowitz V."/>
            <person name="Hugenholtz P."/>
            <person name="Kyrpides N.C."/>
            <person name="Klenk H.P."/>
            <person name="Lucas S."/>
        </authorList>
    </citation>
    <scope>NUCLEOTIDE SEQUENCE [LARGE SCALE GENOMIC DNA]</scope>
    <source>
        <strain evidence="8">DSM 4028 / VKM B-1378 / X</strain>
    </source>
</reference>
<evidence type="ECO:0000313" key="7">
    <source>
        <dbReference type="EMBL" id="ACU88702.1"/>
    </source>
</evidence>
<comment type="similarity">
    <text evidence="2">Belongs to the nitroreductase family.</text>
</comment>
<evidence type="ECO:0000259" key="6">
    <source>
        <dbReference type="Pfam" id="PF00881"/>
    </source>
</evidence>
<dbReference type="InterPro" id="IPR029479">
    <property type="entry name" value="Nitroreductase"/>
</dbReference>
<dbReference type="Proteomes" id="UP000002216">
    <property type="component" value="Chromosome"/>
</dbReference>
<dbReference type="PANTHER" id="PTHR43673:SF2">
    <property type="entry name" value="NITROREDUCTASE"/>
    <property type="match status" value="1"/>
</dbReference>
<evidence type="ECO:0000256" key="1">
    <source>
        <dbReference type="ARBA" id="ARBA00001917"/>
    </source>
</evidence>
<dbReference type="CDD" id="cd02062">
    <property type="entry name" value="Nitro_FMN_reductase"/>
    <property type="match status" value="1"/>
</dbReference>
<evidence type="ECO:0000256" key="5">
    <source>
        <dbReference type="ARBA" id="ARBA00023002"/>
    </source>
</evidence>
<evidence type="ECO:0000256" key="2">
    <source>
        <dbReference type="ARBA" id="ARBA00007118"/>
    </source>
</evidence>
<dbReference type="KEGG" id="dba:Dbac_0578"/>
<keyword evidence="5" id="KW-0560">Oxidoreductase</keyword>
<dbReference type="SUPFAM" id="SSF55469">
    <property type="entry name" value="FMN-dependent nitroreductase-like"/>
    <property type="match status" value="1"/>
</dbReference>
<dbReference type="InterPro" id="IPR000415">
    <property type="entry name" value="Nitroreductase-like"/>
</dbReference>
<dbReference type="Pfam" id="PF00881">
    <property type="entry name" value="Nitroreductase"/>
    <property type="match status" value="1"/>
</dbReference>
<keyword evidence="3" id="KW-0285">Flavoprotein</keyword>
<dbReference type="EMBL" id="CP001629">
    <property type="protein sequence ID" value="ACU88702.1"/>
    <property type="molecule type" value="Genomic_DNA"/>
</dbReference>
<dbReference type="STRING" id="525897.Dbac_0578"/>
<comment type="cofactor">
    <cofactor evidence="1">
        <name>FMN</name>
        <dbReference type="ChEBI" id="CHEBI:58210"/>
    </cofactor>
</comment>
<dbReference type="RefSeq" id="WP_015772802.1">
    <property type="nucleotide sequence ID" value="NC_013173.1"/>
</dbReference>
<keyword evidence="8" id="KW-1185">Reference proteome</keyword>
<evidence type="ECO:0000256" key="3">
    <source>
        <dbReference type="ARBA" id="ARBA00022630"/>
    </source>
</evidence>
<dbReference type="GO" id="GO:0016491">
    <property type="term" value="F:oxidoreductase activity"/>
    <property type="evidence" value="ECO:0007669"/>
    <property type="project" value="UniProtKB-KW"/>
</dbReference>
<dbReference type="HOGENOM" id="CLU_070764_8_0_7"/>
<feature type="domain" description="Nitroreductase" evidence="6">
    <location>
        <begin position="10"/>
        <end position="150"/>
    </location>
</feature>
<dbReference type="OrthoDB" id="9804207at2"/>
<evidence type="ECO:0000313" key="8">
    <source>
        <dbReference type="Proteomes" id="UP000002216"/>
    </source>
</evidence>
<dbReference type="PANTHER" id="PTHR43673">
    <property type="entry name" value="NAD(P)H NITROREDUCTASE YDGI-RELATED"/>
    <property type="match status" value="1"/>
</dbReference>
<keyword evidence="4" id="KW-0288">FMN</keyword>
<dbReference type="eggNOG" id="COG0778">
    <property type="taxonomic scope" value="Bacteria"/>
</dbReference>
<name>C7LX29_DESBD</name>
<gene>
    <name evidence="7" type="ordered locus">Dbac_0578</name>
</gene>
<dbReference type="InterPro" id="IPR023312">
    <property type="entry name" value="Put_nitroreductase_C_bac"/>
</dbReference>
<organism evidence="7 8">
    <name type="scientific">Desulfomicrobium baculatum (strain DSM 4028 / VKM B-1378 / X)</name>
    <name type="common">Desulfovibrio baculatus</name>
    <dbReference type="NCBI Taxonomy" id="525897"/>
    <lineage>
        <taxon>Bacteria</taxon>
        <taxon>Pseudomonadati</taxon>
        <taxon>Thermodesulfobacteriota</taxon>
        <taxon>Desulfovibrionia</taxon>
        <taxon>Desulfovibrionales</taxon>
        <taxon>Desulfomicrobiaceae</taxon>
        <taxon>Desulfomicrobium</taxon>
    </lineage>
</organism>
<accession>C7LX29</accession>
<sequence>MLKDLALKNRSYRRFDNSVAIPMSTLEELVDLARICPSAANKQPLRFILSTSPQDNDAIFGCLKWAAYLKDWGGPAPTERPAAYIVMLNTATDWDFAKFDLGIMGQTMLLGAVEKGLGGCMVGAMDREKLRAHFALAPELEISLVLALGKPAEDVRIVDLPADGSIKYYRDEAGTHFVPKRSPGELILLKTGK</sequence>
<protein>
    <submittedName>
        <fullName evidence="7">Nitroreductase</fullName>
    </submittedName>
</protein>
<evidence type="ECO:0000256" key="4">
    <source>
        <dbReference type="ARBA" id="ARBA00022643"/>
    </source>
</evidence>